<dbReference type="SUPFAM" id="SSF51445">
    <property type="entry name" value="(Trans)glycosidases"/>
    <property type="match status" value="1"/>
</dbReference>
<keyword evidence="3" id="KW-0119">Carbohydrate metabolism</keyword>
<organism evidence="5 6">
    <name type="scientific">Trichocladium antarcticum</name>
    <dbReference type="NCBI Taxonomy" id="1450529"/>
    <lineage>
        <taxon>Eukaryota</taxon>
        <taxon>Fungi</taxon>
        <taxon>Dikarya</taxon>
        <taxon>Ascomycota</taxon>
        <taxon>Pezizomycotina</taxon>
        <taxon>Sordariomycetes</taxon>
        <taxon>Sordariomycetidae</taxon>
        <taxon>Sordariales</taxon>
        <taxon>Chaetomiaceae</taxon>
        <taxon>Trichocladium</taxon>
    </lineage>
</organism>
<comment type="catalytic activity">
    <reaction evidence="4">
        <text>alpha-D-galactosyl-(1-&gt;3)-1D-myo-inositol + sucrose = raffinose + myo-inositol</text>
        <dbReference type="Rhea" id="RHEA:20161"/>
        <dbReference type="ChEBI" id="CHEBI:16634"/>
        <dbReference type="ChEBI" id="CHEBI:17268"/>
        <dbReference type="ChEBI" id="CHEBI:17505"/>
        <dbReference type="ChEBI" id="CHEBI:17992"/>
        <dbReference type="EC" id="2.4.1.82"/>
    </reaction>
</comment>
<dbReference type="PANTHER" id="PTHR31268:SF32">
    <property type="entry name" value="GALACTINOL--SUCROSE GALACTOSYLTRANSFERASE 2-RELATED"/>
    <property type="match status" value="1"/>
</dbReference>
<evidence type="ECO:0000256" key="4">
    <source>
        <dbReference type="ARBA" id="ARBA00049426"/>
    </source>
</evidence>
<dbReference type="Gene3D" id="3.20.20.70">
    <property type="entry name" value="Aldolase class I"/>
    <property type="match status" value="1"/>
</dbReference>
<dbReference type="Proteomes" id="UP001304895">
    <property type="component" value="Unassembled WGS sequence"/>
</dbReference>
<dbReference type="GO" id="GO:0004557">
    <property type="term" value="F:alpha-galactosidase activity"/>
    <property type="evidence" value="ECO:0007669"/>
    <property type="project" value="UniProtKB-EC"/>
</dbReference>
<dbReference type="InterPro" id="IPR017853">
    <property type="entry name" value="GH"/>
</dbReference>
<dbReference type="InterPro" id="IPR013785">
    <property type="entry name" value="Aldolase_TIM"/>
</dbReference>
<dbReference type="AlphaFoldDB" id="A0AAN6UGZ7"/>
<dbReference type="Pfam" id="PF05691">
    <property type="entry name" value="Raffinose_syn"/>
    <property type="match status" value="1"/>
</dbReference>
<dbReference type="InterPro" id="IPR008811">
    <property type="entry name" value="Glycosyl_hydrolases_36"/>
</dbReference>
<reference evidence="5" key="1">
    <citation type="journal article" date="2023" name="Mol. Phylogenet. Evol.">
        <title>Genome-scale phylogeny and comparative genomics of the fungal order Sordariales.</title>
        <authorList>
            <person name="Hensen N."/>
            <person name="Bonometti L."/>
            <person name="Westerberg I."/>
            <person name="Brannstrom I.O."/>
            <person name="Guillou S."/>
            <person name="Cros-Aarteil S."/>
            <person name="Calhoun S."/>
            <person name="Haridas S."/>
            <person name="Kuo A."/>
            <person name="Mondo S."/>
            <person name="Pangilinan J."/>
            <person name="Riley R."/>
            <person name="LaButti K."/>
            <person name="Andreopoulos B."/>
            <person name="Lipzen A."/>
            <person name="Chen C."/>
            <person name="Yan M."/>
            <person name="Daum C."/>
            <person name="Ng V."/>
            <person name="Clum A."/>
            <person name="Steindorff A."/>
            <person name="Ohm R.A."/>
            <person name="Martin F."/>
            <person name="Silar P."/>
            <person name="Natvig D.O."/>
            <person name="Lalanne C."/>
            <person name="Gautier V."/>
            <person name="Ament-Velasquez S.L."/>
            <person name="Kruys A."/>
            <person name="Hutchinson M.I."/>
            <person name="Powell A.J."/>
            <person name="Barry K."/>
            <person name="Miller A.N."/>
            <person name="Grigoriev I.V."/>
            <person name="Debuchy R."/>
            <person name="Gladieux P."/>
            <person name="Hiltunen Thoren M."/>
            <person name="Johannesson H."/>
        </authorList>
    </citation>
    <scope>NUCLEOTIDE SEQUENCE</scope>
    <source>
        <strain evidence="5">CBS 123565</strain>
    </source>
</reference>
<dbReference type="PANTHER" id="PTHR31268">
    <property type="match status" value="1"/>
</dbReference>
<evidence type="ECO:0000256" key="2">
    <source>
        <dbReference type="ARBA" id="ARBA00007240"/>
    </source>
</evidence>
<comment type="similarity">
    <text evidence="2">Belongs to the glycosyl hydrolases 36 family.</text>
</comment>
<evidence type="ECO:0000256" key="1">
    <source>
        <dbReference type="ARBA" id="ARBA00001255"/>
    </source>
</evidence>
<dbReference type="GO" id="GO:0047274">
    <property type="term" value="F:galactinol-sucrose galactosyltransferase activity"/>
    <property type="evidence" value="ECO:0007669"/>
    <property type="project" value="UniProtKB-EC"/>
</dbReference>
<evidence type="ECO:0000256" key="3">
    <source>
        <dbReference type="ARBA" id="ARBA00023277"/>
    </source>
</evidence>
<sequence length="869" mass="94952">MATVIATYPPVGQVTRLSGSDLTFHAVLETPRELAAEPWQLALYHSSNEGGEWTEVAFLPGSPDVGPSELHEASDATTRLYFSAKLALQSQLNFTVKSRQGPDHEWRWIRTEQGVEDGLVVVDKKATAEGDSDDLPDLIRDLNPDLRWKAEQSQSPGTRLWSIDATVDAAKEHESTYADVPLGVPWGGFSRWFALVRPWAPWLAPRQGKTCFKIDKDALFCSFLSPGGKHLVFLGMSGVGDVITLFRSGVDGRLMLHIRNDHATAATGTALVAVGDDFESALASVMYHARTLVTATSVSAADAPTEPEAQGGIQPEWYEQWYDGLGYCTWNSLGQNLTEEKVLDAVDTLAENNINISYLILDDNWQDIDDRGRGQWQHGWNDFGASPKAFPHGLKKLVSNIRHKHKNIQHIAVWHALLGYWAGLAPEGPLAKRYKTVQVTREGSENDQAPVDNTMTVVAKEETGKFYDDFYRFLASCGVDGVKTDAQYMVDTWPSPATRRDLVVAYQDAWTLASLRHFRNRVISCMSQAPPLIFHSQLPATRPPVVCRNSDDFLPADPASHAWHLFANAHNALLTRHLNVLPDWDMFQTAHAHAGPHAAARCVSGGPVYITDPPGAHDAALVRQMTAVTPRGRTVALRPSTPGRALDVYVGFGDPAALLKVGAYHGRALPGGTPIVGLFNVADRAVAEVVPLARFPGVAAAQGEGARYVVRSHVTGKVTPPVGVGEAGSLLSVRLGVRGYDVLCAFPLTRAREVWVANLGLVGKMTGCAAVVNTVYKVLENGRVLVDATLKALGVLGIYISTLPELSIWDDFMVTIQGQPIPAHTVSVNKHDKHVLDVDIEAAWKEMELKSGWGNEVEVKVYFGLKERN</sequence>
<proteinExistence type="inferred from homology"/>
<gene>
    <name evidence="5" type="ORF">BT67DRAFT_384211</name>
</gene>
<accession>A0AAN6UGZ7</accession>
<protein>
    <submittedName>
        <fullName evidence="5">Glycoside hydrolase family 36 protein</fullName>
    </submittedName>
</protein>
<reference evidence="5" key="2">
    <citation type="submission" date="2023-05" db="EMBL/GenBank/DDBJ databases">
        <authorList>
            <consortium name="Lawrence Berkeley National Laboratory"/>
            <person name="Steindorff A."/>
            <person name="Hensen N."/>
            <person name="Bonometti L."/>
            <person name="Westerberg I."/>
            <person name="Brannstrom I.O."/>
            <person name="Guillou S."/>
            <person name="Cros-Aarteil S."/>
            <person name="Calhoun S."/>
            <person name="Haridas S."/>
            <person name="Kuo A."/>
            <person name="Mondo S."/>
            <person name="Pangilinan J."/>
            <person name="Riley R."/>
            <person name="Labutti K."/>
            <person name="Andreopoulos B."/>
            <person name="Lipzen A."/>
            <person name="Chen C."/>
            <person name="Yanf M."/>
            <person name="Daum C."/>
            <person name="Ng V."/>
            <person name="Clum A."/>
            <person name="Ohm R."/>
            <person name="Martin F."/>
            <person name="Silar P."/>
            <person name="Natvig D."/>
            <person name="Lalanne C."/>
            <person name="Gautier V."/>
            <person name="Ament-Velasquez S.L."/>
            <person name="Kruys A."/>
            <person name="Hutchinson M.I."/>
            <person name="Powell A.J."/>
            <person name="Barry K."/>
            <person name="Miller A.N."/>
            <person name="Grigoriev I.V."/>
            <person name="Debuchy R."/>
            <person name="Gladieux P."/>
            <person name="Thoren M.H."/>
            <person name="Johannesson H."/>
        </authorList>
    </citation>
    <scope>NUCLEOTIDE SEQUENCE</scope>
    <source>
        <strain evidence="5">CBS 123565</strain>
    </source>
</reference>
<keyword evidence="6" id="KW-1185">Reference proteome</keyword>
<comment type="catalytic activity">
    <reaction evidence="1">
        <text>Hydrolysis of terminal, non-reducing alpha-D-galactose residues in alpha-D-galactosides, including galactose oligosaccharides, galactomannans and galactolipids.</text>
        <dbReference type="EC" id="3.2.1.22"/>
    </reaction>
</comment>
<dbReference type="EMBL" id="MU853415">
    <property type="protein sequence ID" value="KAK4132837.1"/>
    <property type="molecule type" value="Genomic_DNA"/>
</dbReference>
<name>A0AAN6UGZ7_9PEZI</name>
<evidence type="ECO:0000313" key="6">
    <source>
        <dbReference type="Proteomes" id="UP001304895"/>
    </source>
</evidence>
<evidence type="ECO:0000313" key="5">
    <source>
        <dbReference type="EMBL" id="KAK4132837.1"/>
    </source>
</evidence>
<comment type="caution">
    <text evidence="5">The sequence shown here is derived from an EMBL/GenBank/DDBJ whole genome shotgun (WGS) entry which is preliminary data.</text>
</comment>
<keyword evidence="5" id="KW-0378">Hydrolase</keyword>